<proteinExistence type="predicted"/>
<evidence type="ECO:0008006" key="3">
    <source>
        <dbReference type="Google" id="ProtNLM"/>
    </source>
</evidence>
<sequence>MQRIRRHFPLLALLAMFLLGTWMSNAAVAMPLGVSCAGMPSMPMADMPCCQGDPGMDMDPHSGAMPDQCMSICAEAHAPGGLRLPGMAFPAPVMMGSVTFSRLAMFRPAPVQVFFSHPPHHPPPLQHVRLVI</sequence>
<feature type="chain" id="PRO_5018064685" description="Copper resistance protein" evidence="1">
    <location>
        <begin position="27"/>
        <end position="132"/>
    </location>
</feature>
<reference evidence="2" key="1">
    <citation type="submission" date="2018-10" db="EMBL/GenBank/DDBJ databases">
        <title>Acidithiobacillus sulfuriphilus sp. nov.: an extremely acidophilic sulfur-oxidizing chemolithotroph isolated from a neutral pH environment.</title>
        <authorList>
            <person name="Falagan C."/>
            <person name="Moya-Beltran A."/>
            <person name="Quatrini R."/>
            <person name="Johnson D.B."/>
        </authorList>
    </citation>
    <scope>NUCLEOTIDE SEQUENCE [LARGE SCALE GENOMIC DNA]</scope>
    <source>
        <strain evidence="2">CJ-2</strain>
    </source>
</reference>
<accession>A0A3M8RNC0</accession>
<organism evidence="2">
    <name type="scientific">Acidithiobacillus sulfuriphilus</name>
    <dbReference type="NCBI Taxonomy" id="1867749"/>
    <lineage>
        <taxon>Bacteria</taxon>
        <taxon>Pseudomonadati</taxon>
        <taxon>Pseudomonadota</taxon>
        <taxon>Acidithiobacillia</taxon>
        <taxon>Acidithiobacillales</taxon>
        <taxon>Acidithiobacillaceae</taxon>
        <taxon>Acidithiobacillus</taxon>
    </lineage>
</organism>
<dbReference type="AlphaFoldDB" id="A0A3M8RNC0"/>
<comment type="caution">
    <text evidence="2">The sequence shown here is derived from an EMBL/GenBank/DDBJ whole genome shotgun (WGS) entry which is preliminary data.</text>
</comment>
<protein>
    <recommendedName>
        <fullName evidence="3">Copper resistance protein</fullName>
    </recommendedName>
</protein>
<evidence type="ECO:0000256" key="1">
    <source>
        <dbReference type="SAM" id="SignalP"/>
    </source>
</evidence>
<name>A0A3M8RNC0_9PROT</name>
<keyword evidence="1" id="KW-0732">Signal</keyword>
<feature type="signal peptide" evidence="1">
    <location>
        <begin position="1"/>
        <end position="26"/>
    </location>
</feature>
<evidence type="ECO:0000313" key="2">
    <source>
        <dbReference type="EMBL" id="RNF70128.1"/>
    </source>
</evidence>
<gene>
    <name evidence="2" type="ORF">EC580_02055</name>
</gene>
<dbReference type="EMBL" id="RIZI01000106">
    <property type="protein sequence ID" value="RNF70128.1"/>
    <property type="molecule type" value="Genomic_DNA"/>
</dbReference>